<dbReference type="Proteomes" id="UP000053593">
    <property type="component" value="Unassembled WGS sequence"/>
</dbReference>
<evidence type="ECO:0008006" key="3">
    <source>
        <dbReference type="Google" id="ProtNLM"/>
    </source>
</evidence>
<dbReference type="Gene3D" id="3.40.50.150">
    <property type="entry name" value="Vaccinia Virus protein VP39"/>
    <property type="match status" value="1"/>
</dbReference>
<dbReference type="Pfam" id="PF13489">
    <property type="entry name" value="Methyltransf_23"/>
    <property type="match status" value="1"/>
</dbReference>
<sequence>MDKHNRQRYYASEQYPLPADEKETARLDSQHRVYFKLFGNRLSLAPLELKSGDRVLESAAGTGIWALEFFEANKKNGIILDIDCIDISDEQFAKQHPPNIHLTLRPVTDLPAGWTSRFSYAHQRLLVSAVDHSVWSKVASELFRVISPGGWIEMAEVQLKSYDYDVGPFSKKLQSLMLTMFADNGSVLDVATFIPPLLEKTGFVNVRSEVRQAFTGRAGENGFRVDERGSLFRGLKRNVMRAGGYGVVKTEEEYEELVRGAELEWHDHLDKTSVLLYTFWARKP</sequence>
<dbReference type="InterPro" id="IPR029063">
    <property type="entry name" value="SAM-dependent_MTases_sf"/>
</dbReference>
<dbReference type="OrthoDB" id="184880at2759"/>
<name>A0A0D0CYK7_9AGAR</name>
<dbReference type="HOGENOM" id="CLU_010595_9_3_1"/>
<protein>
    <recommendedName>
        <fullName evidence="3">Methyltransferase domain-containing protein</fullName>
    </recommendedName>
</protein>
<evidence type="ECO:0000313" key="1">
    <source>
        <dbReference type="EMBL" id="KIK61453.1"/>
    </source>
</evidence>
<proteinExistence type="predicted"/>
<reference evidence="1 2" key="1">
    <citation type="submission" date="2014-04" db="EMBL/GenBank/DDBJ databases">
        <title>Evolutionary Origins and Diversification of the Mycorrhizal Mutualists.</title>
        <authorList>
            <consortium name="DOE Joint Genome Institute"/>
            <consortium name="Mycorrhizal Genomics Consortium"/>
            <person name="Kohler A."/>
            <person name="Kuo A."/>
            <person name="Nagy L.G."/>
            <person name="Floudas D."/>
            <person name="Copeland A."/>
            <person name="Barry K.W."/>
            <person name="Cichocki N."/>
            <person name="Veneault-Fourrey C."/>
            <person name="LaButti K."/>
            <person name="Lindquist E.A."/>
            <person name="Lipzen A."/>
            <person name="Lundell T."/>
            <person name="Morin E."/>
            <person name="Murat C."/>
            <person name="Riley R."/>
            <person name="Ohm R."/>
            <person name="Sun H."/>
            <person name="Tunlid A."/>
            <person name="Henrissat B."/>
            <person name="Grigoriev I.V."/>
            <person name="Hibbett D.S."/>
            <person name="Martin F."/>
        </authorList>
    </citation>
    <scope>NUCLEOTIDE SEQUENCE [LARGE SCALE GENOMIC DNA]</scope>
    <source>
        <strain evidence="1 2">FD-317 M1</strain>
    </source>
</reference>
<accession>A0A0D0CYK7</accession>
<dbReference type="AlphaFoldDB" id="A0A0D0CYK7"/>
<evidence type="ECO:0000313" key="2">
    <source>
        <dbReference type="Proteomes" id="UP000053593"/>
    </source>
</evidence>
<gene>
    <name evidence="1" type="ORF">GYMLUDRAFT_243629</name>
</gene>
<organism evidence="1 2">
    <name type="scientific">Collybiopsis luxurians FD-317 M1</name>
    <dbReference type="NCBI Taxonomy" id="944289"/>
    <lineage>
        <taxon>Eukaryota</taxon>
        <taxon>Fungi</taxon>
        <taxon>Dikarya</taxon>
        <taxon>Basidiomycota</taxon>
        <taxon>Agaricomycotina</taxon>
        <taxon>Agaricomycetes</taxon>
        <taxon>Agaricomycetidae</taxon>
        <taxon>Agaricales</taxon>
        <taxon>Marasmiineae</taxon>
        <taxon>Omphalotaceae</taxon>
        <taxon>Collybiopsis</taxon>
        <taxon>Collybiopsis luxurians</taxon>
    </lineage>
</organism>
<keyword evidence="2" id="KW-1185">Reference proteome</keyword>
<dbReference type="SUPFAM" id="SSF53335">
    <property type="entry name" value="S-adenosyl-L-methionine-dependent methyltransferases"/>
    <property type="match status" value="1"/>
</dbReference>
<dbReference type="EMBL" id="KN834771">
    <property type="protein sequence ID" value="KIK61453.1"/>
    <property type="molecule type" value="Genomic_DNA"/>
</dbReference>